<organism evidence="1 2">
    <name type="scientific">Tritrichomonas musculus</name>
    <dbReference type="NCBI Taxonomy" id="1915356"/>
    <lineage>
        <taxon>Eukaryota</taxon>
        <taxon>Metamonada</taxon>
        <taxon>Parabasalia</taxon>
        <taxon>Tritrichomonadida</taxon>
        <taxon>Tritrichomonadidae</taxon>
        <taxon>Tritrichomonas</taxon>
    </lineage>
</organism>
<dbReference type="Proteomes" id="UP001470230">
    <property type="component" value="Unassembled WGS sequence"/>
</dbReference>
<name>A0ABR2IBF1_9EUKA</name>
<sequence length="137" mass="16330">MQKLDSNSRCYPTPTEYELLISYLKNHFNIHERSQKRNAVVQKAANTLKTFNQHWNNNSVRKWFNNNKYQYKPDLKDGLLLIFNTFNKIYIYLCIYGNFFVMLNSKNPGQDSPDIFYRIKLQREGIPPESRIILNSS</sequence>
<keyword evidence="2" id="KW-1185">Reference proteome</keyword>
<proteinExistence type="predicted"/>
<reference evidence="1 2" key="1">
    <citation type="submission" date="2024-04" db="EMBL/GenBank/DDBJ databases">
        <title>Tritrichomonas musculus Genome.</title>
        <authorList>
            <person name="Alves-Ferreira E."/>
            <person name="Grigg M."/>
            <person name="Lorenzi H."/>
            <person name="Galac M."/>
        </authorList>
    </citation>
    <scope>NUCLEOTIDE SEQUENCE [LARGE SCALE GENOMIC DNA]</scope>
    <source>
        <strain evidence="1 2">EAF2021</strain>
    </source>
</reference>
<evidence type="ECO:0000313" key="1">
    <source>
        <dbReference type="EMBL" id="KAK8860296.1"/>
    </source>
</evidence>
<dbReference type="EMBL" id="JAPFFF010000018">
    <property type="protein sequence ID" value="KAK8860296.1"/>
    <property type="molecule type" value="Genomic_DNA"/>
</dbReference>
<gene>
    <name evidence="1" type="ORF">M9Y10_011960</name>
</gene>
<evidence type="ECO:0000313" key="2">
    <source>
        <dbReference type="Proteomes" id="UP001470230"/>
    </source>
</evidence>
<comment type="caution">
    <text evidence="1">The sequence shown here is derived from an EMBL/GenBank/DDBJ whole genome shotgun (WGS) entry which is preliminary data.</text>
</comment>
<evidence type="ECO:0008006" key="3">
    <source>
        <dbReference type="Google" id="ProtNLM"/>
    </source>
</evidence>
<protein>
    <recommendedName>
        <fullName evidence="3">Homeobox domain-containing protein</fullName>
    </recommendedName>
</protein>
<accession>A0ABR2IBF1</accession>